<evidence type="ECO:0000256" key="2">
    <source>
        <dbReference type="ARBA" id="ARBA00023098"/>
    </source>
</evidence>
<dbReference type="InterPro" id="IPR016161">
    <property type="entry name" value="Ald_DH/histidinol_DH"/>
</dbReference>
<evidence type="ECO:0008006" key="5">
    <source>
        <dbReference type="Google" id="ProtNLM"/>
    </source>
</evidence>
<dbReference type="InterPro" id="IPR012394">
    <property type="entry name" value="Aldehyde_DH_NAD(P)"/>
</dbReference>
<sequence length="81" mass="8936">MLERASFGGGCVNDTLLHLVTPYLPFGGVGFSGMGSYHGKYSFEAFSHKKGVLKKSTKINPGFIFPPYSDKKLSLIKKFMK</sequence>
<dbReference type="PANTHER" id="PTHR43570">
    <property type="entry name" value="ALDEHYDE DEHYDROGENASE"/>
    <property type="match status" value="1"/>
</dbReference>
<dbReference type="InterPro" id="IPR016162">
    <property type="entry name" value="Ald_DH_N"/>
</dbReference>
<keyword evidence="1" id="KW-0560">Oxidoreductase</keyword>
<evidence type="ECO:0000256" key="1">
    <source>
        <dbReference type="ARBA" id="ARBA00023002"/>
    </source>
</evidence>
<dbReference type="FunFam" id="3.40.605.10:FF:000027">
    <property type="entry name" value="Aldehyde dehydrogenase, dimeric NADP-preferring"/>
    <property type="match status" value="1"/>
</dbReference>
<dbReference type="PANTHER" id="PTHR43570:SF16">
    <property type="entry name" value="ALDEHYDE DEHYDROGENASE TYPE III, ISOFORM Q"/>
    <property type="match status" value="1"/>
</dbReference>
<gene>
    <name evidence="3" type="ORF">DFP94_1213</name>
</gene>
<dbReference type="SUPFAM" id="SSF53720">
    <property type="entry name" value="ALDH-like"/>
    <property type="match status" value="1"/>
</dbReference>
<dbReference type="GO" id="GO:0004029">
    <property type="term" value="F:aldehyde dehydrogenase (NAD+) activity"/>
    <property type="evidence" value="ECO:0007669"/>
    <property type="project" value="TreeGrafter"/>
</dbReference>
<keyword evidence="2" id="KW-0443">Lipid metabolism</keyword>
<dbReference type="AlphaFoldDB" id="A0A369AVC7"/>
<dbReference type="GO" id="GO:0006629">
    <property type="term" value="P:lipid metabolic process"/>
    <property type="evidence" value="ECO:0007669"/>
    <property type="project" value="UniProtKB-KW"/>
</dbReference>
<dbReference type="Proteomes" id="UP000253090">
    <property type="component" value="Unassembled WGS sequence"/>
</dbReference>
<dbReference type="EMBL" id="QPJW01000021">
    <property type="protein sequence ID" value="RCX13279.1"/>
    <property type="molecule type" value="Genomic_DNA"/>
</dbReference>
<keyword evidence="4" id="KW-1185">Reference proteome</keyword>
<proteinExistence type="predicted"/>
<dbReference type="Gene3D" id="3.40.605.10">
    <property type="entry name" value="Aldehyde Dehydrogenase, Chain A, domain 1"/>
    <property type="match status" value="1"/>
</dbReference>
<dbReference type="GO" id="GO:0006081">
    <property type="term" value="P:aldehyde metabolic process"/>
    <property type="evidence" value="ECO:0007669"/>
    <property type="project" value="InterPro"/>
</dbReference>
<reference evidence="3 4" key="1">
    <citation type="submission" date="2018-07" db="EMBL/GenBank/DDBJ databases">
        <title>Genomic Encyclopedia of Type Strains, Phase III (KMG-III): the genomes of soil and plant-associated and newly described type strains.</title>
        <authorList>
            <person name="Whitman W."/>
        </authorList>
    </citation>
    <scope>NUCLEOTIDE SEQUENCE [LARGE SCALE GENOMIC DNA]</scope>
    <source>
        <strain evidence="3 4">CECT 8333</strain>
    </source>
</reference>
<accession>A0A369AVC7</accession>
<evidence type="ECO:0000313" key="3">
    <source>
        <dbReference type="EMBL" id="RCX13279.1"/>
    </source>
</evidence>
<comment type="caution">
    <text evidence="3">The sequence shown here is derived from an EMBL/GenBank/DDBJ whole genome shotgun (WGS) entry which is preliminary data.</text>
</comment>
<evidence type="ECO:0000313" key="4">
    <source>
        <dbReference type="Proteomes" id="UP000253090"/>
    </source>
</evidence>
<protein>
    <recommendedName>
        <fullName evidence="5">Aldehyde dehydrogenase family protein</fullName>
    </recommendedName>
</protein>
<name>A0A369AVC7_9BACL</name>
<organism evidence="3 4">
    <name type="scientific">Fontibacillus phaseoli</name>
    <dbReference type="NCBI Taxonomy" id="1416533"/>
    <lineage>
        <taxon>Bacteria</taxon>
        <taxon>Bacillati</taxon>
        <taxon>Bacillota</taxon>
        <taxon>Bacilli</taxon>
        <taxon>Bacillales</taxon>
        <taxon>Paenibacillaceae</taxon>
        <taxon>Fontibacillus</taxon>
    </lineage>
</organism>
<dbReference type="GO" id="GO:0005737">
    <property type="term" value="C:cytoplasm"/>
    <property type="evidence" value="ECO:0007669"/>
    <property type="project" value="TreeGrafter"/>
</dbReference>